<keyword evidence="1" id="KW-0472">Membrane</keyword>
<name>A0A552WMZ4_9MICO</name>
<keyword evidence="1" id="KW-0812">Transmembrane</keyword>
<comment type="caution">
    <text evidence="2">The sequence shown here is derived from an EMBL/GenBank/DDBJ whole genome shotgun (WGS) entry which is preliminary data.</text>
</comment>
<dbReference type="Proteomes" id="UP000318693">
    <property type="component" value="Unassembled WGS sequence"/>
</dbReference>
<keyword evidence="3" id="KW-1185">Reference proteome</keyword>
<accession>A0A552WMZ4</accession>
<protein>
    <submittedName>
        <fullName evidence="2">Uncharacterized protein</fullName>
    </submittedName>
</protein>
<feature type="transmembrane region" description="Helical" evidence="1">
    <location>
        <begin position="53"/>
        <end position="75"/>
    </location>
</feature>
<dbReference type="EMBL" id="VJXR01000054">
    <property type="protein sequence ID" value="TRW44122.1"/>
    <property type="molecule type" value="Genomic_DNA"/>
</dbReference>
<dbReference type="AlphaFoldDB" id="A0A552WMZ4"/>
<organism evidence="2 3">
    <name type="scientific">Georgenia yuyongxinii</name>
    <dbReference type="NCBI Taxonomy" id="2589797"/>
    <lineage>
        <taxon>Bacteria</taxon>
        <taxon>Bacillati</taxon>
        <taxon>Actinomycetota</taxon>
        <taxon>Actinomycetes</taxon>
        <taxon>Micrococcales</taxon>
        <taxon>Bogoriellaceae</taxon>
        <taxon>Georgenia</taxon>
    </lineage>
</organism>
<evidence type="ECO:0000256" key="1">
    <source>
        <dbReference type="SAM" id="Phobius"/>
    </source>
</evidence>
<sequence length="76" mass="8535">MDYIITVVVDIIGAPTADRVECMMMLLGAIRAAHKEMRRVTVIRREGAKPQKWIVSGVRFGLTVWRIAISLGLLIQ</sequence>
<evidence type="ECO:0000313" key="3">
    <source>
        <dbReference type="Proteomes" id="UP000318693"/>
    </source>
</evidence>
<reference evidence="2 3" key="1">
    <citation type="submission" date="2019-07" db="EMBL/GenBank/DDBJ databases">
        <title>Georgenia wutianyii sp. nov. and Georgenia *** sp. nov. isolated from plateau pika (Ochotona curzoniae) in the Qinghai-Tibet plateau of China.</title>
        <authorList>
            <person name="Tian Z."/>
        </authorList>
    </citation>
    <scope>NUCLEOTIDE SEQUENCE [LARGE SCALE GENOMIC DNA]</scope>
    <source>
        <strain evidence="2 3">Z446</strain>
    </source>
</reference>
<dbReference type="RefSeq" id="WP_143419277.1">
    <property type="nucleotide sequence ID" value="NZ_VJXR01000054.1"/>
</dbReference>
<keyword evidence="1" id="KW-1133">Transmembrane helix</keyword>
<evidence type="ECO:0000313" key="2">
    <source>
        <dbReference type="EMBL" id="TRW44122.1"/>
    </source>
</evidence>
<proteinExistence type="predicted"/>
<gene>
    <name evidence="2" type="ORF">FJ693_14965</name>
</gene>